<dbReference type="Proteomes" id="UP001231189">
    <property type="component" value="Unassembled WGS sequence"/>
</dbReference>
<dbReference type="AlphaFoldDB" id="A0AAD8T2I3"/>
<organism evidence="3 4">
    <name type="scientific">Lolium multiflorum</name>
    <name type="common">Italian ryegrass</name>
    <name type="synonym">Lolium perenne subsp. multiflorum</name>
    <dbReference type="NCBI Taxonomy" id="4521"/>
    <lineage>
        <taxon>Eukaryota</taxon>
        <taxon>Viridiplantae</taxon>
        <taxon>Streptophyta</taxon>
        <taxon>Embryophyta</taxon>
        <taxon>Tracheophyta</taxon>
        <taxon>Spermatophyta</taxon>
        <taxon>Magnoliopsida</taxon>
        <taxon>Liliopsida</taxon>
        <taxon>Poales</taxon>
        <taxon>Poaceae</taxon>
        <taxon>BOP clade</taxon>
        <taxon>Pooideae</taxon>
        <taxon>Poodae</taxon>
        <taxon>Poeae</taxon>
        <taxon>Poeae Chloroplast Group 2 (Poeae type)</taxon>
        <taxon>Loliodinae</taxon>
        <taxon>Loliinae</taxon>
        <taxon>Lolium</taxon>
    </lineage>
</organism>
<dbReference type="InterPro" id="IPR022617">
    <property type="entry name" value="Rad60/SUMO-like_dom"/>
</dbReference>
<proteinExistence type="predicted"/>
<dbReference type="PROSITE" id="PS50053">
    <property type="entry name" value="UBIQUITIN_2"/>
    <property type="match status" value="1"/>
</dbReference>
<comment type="caution">
    <text evidence="3">The sequence shown here is derived from an EMBL/GenBank/DDBJ whole genome shotgun (WGS) entry which is preliminary data.</text>
</comment>
<dbReference type="Pfam" id="PF11976">
    <property type="entry name" value="Rad60-SLD"/>
    <property type="match status" value="1"/>
</dbReference>
<evidence type="ECO:0000256" key="1">
    <source>
        <dbReference type="SAM" id="MobiDB-lite"/>
    </source>
</evidence>
<sequence length="141" mass="15314">MSSPPPESVLENEKETEASPGSVHRKEAETSPGSGHGKEAEEVILKPVKPEAGAEDGVHINIKVTSQTAPEVFFRVKRDLKMQRIIDMYCGKYSLLPKTVVFMNEDKYIRADQTAEEAGLEDGSTIDVHMSQLGGSGRASA</sequence>
<dbReference type="SUPFAM" id="SSF54236">
    <property type="entry name" value="Ubiquitin-like"/>
    <property type="match status" value="1"/>
</dbReference>
<keyword evidence="4" id="KW-1185">Reference proteome</keyword>
<dbReference type="PANTHER" id="PTHR10562">
    <property type="entry name" value="SMALL UBIQUITIN-RELATED MODIFIER"/>
    <property type="match status" value="1"/>
</dbReference>
<dbReference type="InterPro" id="IPR000626">
    <property type="entry name" value="Ubiquitin-like_dom"/>
</dbReference>
<evidence type="ECO:0000313" key="3">
    <source>
        <dbReference type="EMBL" id="KAK1668270.1"/>
    </source>
</evidence>
<feature type="domain" description="Ubiquitin-like" evidence="2">
    <location>
        <begin position="58"/>
        <end position="135"/>
    </location>
</feature>
<dbReference type="Gene3D" id="3.10.20.90">
    <property type="entry name" value="Phosphatidylinositol 3-kinase Catalytic Subunit, Chain A, domain 1"/>
    <property type="match status" value="1"/>
</dbReference>
<accession>A0AAD8T2I3</accession>
<evidence type="ECO:0000313" key="4">
    <source>
        <dbReference type="Proteomes" id="UP001231189"/>
    </source>
</evidence>
<evidence type="ECO:0000259" key="2">
    <source>
        <dbReference type="PROSITE" id="PS50053"/>
    </source>
</evidence>
<dbReference type="EMBL" id="JAUUTY010000003">
    <property type="protein sequence ID" value="KAK1668270.1"/>
    <property type="molecule type" value="Genomic_DNA"/>
</dbReference>
<dbReference type="InterPro" id="IPR029071">
    <property type="entry name" value="Ubiquitin-like_domsf"/>
</dbReference>
<reference evidence="3" key="1">
    <citation type="submission" date="2023-07" db="EMBL/GenBank/DDBJ databases">
        <title>A chromosome-level genome assembly of Lolium multiflorum.</title>
        <authorList>
            <person name="Chen Y."/>
            <person name="Copetti D."/>
            <person name="Kolliker R."/>
            <person name="Studer B."/>
        </authorList>
    </citation>
    <scope>NUCLEOTIDE SEQUENCE</scope>
    <source>
        <strain evidence="3">02402/16</strain>
        <tissue evidence="3">Leaf</tissue>
    </source>
</reference>
<feature type="region of interest" description="Disordered" evidence="1">
    <location>
        <begin position="118"/>
        <end position="141"/>
    </location>
</feature>
<protein>
    <recommendedName>
        <fullName evidence="2">Ubiquitin-like domain-containing protein</fullName>
    </recommendedName>
</protein>
<feature type="region of interest" description="Disordered" evidence="1">
    <location>
        <begin position="1"/>
        <end position="42"/>
    </location>
</feature>
<name>A0AAD8T2I3_LOLMU</name>
<gene>
    <name evidence="3" type="ORF">QYE76_056429</name>
</gene>